<dbReference type="AlphaFoldDB" id="A0A8X8C7P6"/>
<evidence type="ECO:0000256" key="1">
    <source>
        <dbReference type="SAM" id="MobiDB-lite"/>
    </source>
</evidence>
<comment type="caution">
    <text evidence="2">The sequence shown here is derived from an EMBL/GenBank/DDBJ whole genome shotgun (WGS) entry which is preliminary data.</text>
</comment>
<reference evidence="2" key="1">
    <citation type="journal article" date="2020" name="bioRxiv">
        <title>Hybrid origin of Populus tomentosa Carr. identified through genome sequencing and phylogenomic analysis.</title>
        <authorList>
            <person name="An X."/>
            <person name="Gao K."/>
            <person name="Chen Z."/>
            <person name="Li J."/>
            <person name="Yang X."/>
            <person name="Yang X."/>
            <person name="Zhou J."/>
            <person name="Guo T."/>
            <person name="Zhao T."/>
            <person name="Huang S."/>
            <person name="Miao D."/>
            <person name="Khan W.U."/>
            <person name="Rao P."/>
            <person name="Ye M."/>
            <person name="Lei B."/>
            <person name="Liao W."/>
            <person name="Wang J."/>
            <person name="Ji L."/>
            <person name="Li Y."/>
            <person name="Guo B."/>
            <person name="Mustafa N.S."/>
            <person name="Li S."/>
            <person name="Yun Q."/>
            <person name="Keller S.R."/>
            <person name="Mao J."/>
            <person name="Zhang R."/>
            <person name="Strauss S.H."/>
        </authorList>
    </citation>
    <scope>NUCLEOTIDE SEQUENCE</scope>
    <source>
        <strain evidence="2">GM15</strain>
        <tissue evidence="2">Leaf</tissue>
    </source>
</reference>
<name>A0A8X8C7P6_POPTO</name>
<feature type="compositionally biased region" description="Basic and acidic residues" evidence="1">
    <location>
        <begin position="140"/>
        <end position="150"/>
    </location>
</feature>
<evidence type="ECO:0000313" key="3">
    <source>
        <dbReference type="Proteomes" id="UP000886885"/>
    </source>
</evidence>
<feature type="region of interest" description="Disordered" evidence="1">
    <location>
        <begin position="179"/>
        <end position="207"/>
    </location>
</feature>
<keyword evidence="3" id="KW-1185">Reference proteome</keyword>
<sequence>MSSSHFRKSSLEDTDSGKLVMVDDSFTPSLEDEAIEVQHLLAEPETDHVLVDGVSCFGNENSSKRSEKDAFSYGFDDDMRRNIDDLDDLDELDDDAKPLISLISGENVKKVVQAAKAGTLLRQKRLRKPTKRYIEEFSDTKSKHEMERRNYMSATSKDKRPKIRSNNELRCGGALTHAPKEESFSENITRAPSKGTEEPSRLRSKPVSEMTNKSFNYFKGSQVCLLGAVELNVHVIHGLLISIACVFTPGLSFEFLTLIDGIAQYGTGR</sequence>
<protein>
    <submittedName>
        <fullName evidence="2">Uncharacterized protein</fullName>
    </submittedName>
</protein>
<accession>A0A8X8C7P6</accession>
<dbReference type="PANTHER" id="PTHR47122">
    <property type="entry name" value="MYB-LIKE DNA-BINDING DOMAIN CONTAINING PROTEIN, EXPRESSED"/>
    <property type="match status" value="1"/>
</dbReference>
<dbReference type="PANTHER" id="PTHR47122:SF5">
    <property type="entry name" value="TRF-LIKE 8"/>
    <property type="match status" value="1"/>
</dbReference>
<dbReference type="EMBL" id="JAAWWB010000032">
    <property type="protein sequence ID" value="KAG6744112.1"/>
    <property type="molecule type" value="Genomic_DNA"/>
</dbReference>
<gene>
    <name evidence="2" type="ORF">POTOM_052821</name>
</gene>
<organism evidence="2 3">
    <name type="scientific">Populus tomentosa</name>
    <name type="common">Chinese white poplar</name>
    <dbReference type="NCBI Taxonomy" id="118781"/>
    <lineage>
        <taxon>Eukaryota</taxon>
        <taxon>Viridiplantae</taxon>
        <taxon>Streptophyta</taxon>
        <taxon>Embryophyta</taxon>
        <taxon>Tracheophyta</taxon>
        <taxon>Spermatophyta</taxon>
        <taxon>Magnoliopsida</taxon>
        <taxon>eudicotyledons</taxon>
        <taxon>Gunneridae</taxon>
        <taxon>Pentapetalae</taxon>
        <taxon>rosids</taxon>
        <taxon>fabids</taxon>
        <taxon>Malpighiales</taxon>
        <taxon>Salicaceae</taxon>
        <taxon>Saliceae</taxon>
        <taxon>Populus</taxon>
    </lineage>
</organism>
<evidence type="ECO:0000313" key="2">
    <source>
        <dbReference type="EMBL" id="KAG6744112.1"/>
    </source>
</evidence>
<proteinExistence type="predicted"/>
<feature type="region of interest" description="Disordered" evidence="1">
    <location>
        <begin position="140"/>
        <end position="167"/>
    </location>
</feature>
<dbReference type="Proteomes" id="UP000886885">
    <property type="component" value="Chromosome 16D"/>
</dbReference>
<dbReference type="OrthoDB" id="10663263at2759"/>